<evidence type="ECO:0000313" key="1">
    <source>
        <dbReference type="EMBL" id="MBC8200290.1"/>
    </source>
</evidence>
<organism evidence="1 2">
    <name type="scientific">Candidatus Desulfaltia bathyphila</name>
    <dbReference type="NCBI Taxonomy" id="2841697"/>
    <lineage>
        <taxon>Bacteria</taxon>
        <taxon>Pseudomonadati</taxon>
        <taxon>Thermodesulfobacteriota</taxon>
        <taxon>Desulfobacteria</taxon>
        <taxon>Desulfobacterales</taxon>
        <taxon>Desulfobacterales incertae sedis</taxon>
        <taxon>Candidatus Desulfaltia</taxon>
    </lineage>
</organism>
<proteinExistence type="predicted"/>
<dbReference type="EMBL" id="JACNLL010000089">
    <property type="protein sequence ID" value="MBC8200290.1"/>
    <property type="molecule type" value="Genomic_DNA"/>
</dbReference>
<name>A0A8J6N975_9BACT</name>
<protein>
    <submittedName>
        <fullName evidence="1">BrnA antitoxin family protein</fullName>
    </submittedName>
</protein>
<gene>
    <name evidence="1" type="ORF">H8E80_09670</name>
</gene>
<dbReference type="Proteomes" id="UP000603545">
    <property type="component" value="Unassembled WGS sequence"/>
</dbReference>
<accession>A0A8J6N975</accession>
<sequence length="108" mass="12681">MKKDKTIPVFKNEDEEREFWATHSPLDYFDTKDFKKASFPKLKPSVKSISIRLPKDMLAELKTIANKKDVPYQSLAKIYLARQISLERGLFRITRKKGKRRVGDRHAT</sequence>
<dbReference type="InterPro" id="IPR022148">
    <property type="entry name" value="CopG_antitoxin"/>
</dbReference>
<reference evidence="1 2" key="1">
    <citation type="submission" date="2020-08" db="EMBL/GenBank/DDBJ databases">
        <title>Bridging the membrane lipid divide: bacteria of the FCB group superphylum have the potential to synthesize archaeal ether lipids.</title>
        <authorList>
            <person name="Villanueva L."/>
            <person name="Von Meijenfeldt F.A.B."/>
            <person name="Westbye A.B."/>
            <person name="Yadav S."/>
            <person name="Hopmans E.C."/>
            <person name="Dutilh B.E."/>
            <person name="Sinninghe Damste J.S."/>
        </authorList>
    </citation>
    <scope>NUCLEOTIDE SEQUENCE [LARGE SCALE GENOMIC DNA]</scope>
    <source>
        <strain evidence="1">NIOZ-UU82</strain>
    </source>
</reference>
<comment type="caution">
    <text evidence="1">The sequence shown here is derived from an EMBL/GenBank/DDBJ whole genome shotgun (WGS) entry which is preliminary data.</text>
</comment>
<evidence type="ECO:0000313" key="2">
    <source>
        <dbReference type="Proteomes" id="UP000603545"/>
    </source>
</evidence>
<dbReference type="Pfam" id="PF12441">
    <property type="entry name" value="CopG_antitoxin"/>
    <property type="match status" value="1"/>
</dbReference>
<dbReference type="AlphaFoldDB" id="A0A8J6N975"/>